<gene>
    <name evidence="1" type="ORF">LCGC14_2944180</name>
</gene>
<reference evidence="1" key="1">
    <citation type="journal article" date="2015" name="Nature">
        <title>Complex archaea that bridge the gap between prokaryotes and eukaryotes.</title>
        <authorList>
            <person name="Spang A."/>
            <person name="Saw J.H."/>
            <person name="Jorgensen S.L."/>
            <person name="Zaremba-Niedzwiedzka K."/>
            <person name="Martijn J."/>
            <person name="Lind A.E."/>
            <person name="van Eijk R."/>
            <person name="Schleper C."/>
            <person name="Guy L."/>
            <person name="Ettema T.J."/>
        </authorList>
    </citation>
    <scope>NUCLEOTIDE SEQUENCE</scope>
</reference>
<sequence>NNRALKMNLGITADTLYSVFGIQNLPDDYVIKIPIKGTIDNPKIDASKATAKIIALSTLQQSSGIGSIIGGIITKFQKDQDIPPAKRPFPWEGKVRRRAPARVDTILDFFK</sequence>
<proteinExistence type="predicted"/>
<dbReference type="AlphaFoldDB" id="A0A0F9A869"/>
<feature type="non-terminal residue" evidence="1">
    <location>
        <position position="1"/>
    </location>
</feature>
<comment type="caution">
    <text evidence="1">The sequence shown here is derived from an EMBL/GenBank/DDBJ whole genome shotgun (WGS) entry which is preliminary data.</text>
</comment>
<accession>A0A0F9A869</accession>
<protein>
    <submittedName>
        <fullName evidence="1">Uncharacterized protein</fullName>
    </submittedName>
</protein>
<name>A0A0F9A869_9ZZZZ</name>
<organism evidence="1">
    <name type="scientific">marine sediment metagenome</name>
    <dbReference type="NCBI Taxonomy" id="412755"/>
    <lineage>
        <taxon>unclassified sequences</taxon>
        <taxon>metagenomes</taxon>
        <taxon>ecological metagenomes</taxon>
    </lineage>
</organism>
<evidence type="ECO:0000313" key="1">
    <source>
        <dbReference type="EMBL" id="KKK68426.1"/>
    </source>
</evidence>
<dbReference type="EMBL" id="LAZR01059143">
    <property type="protein sequence ID" value="KKK68426.1"/>
    <property type="molecule type" value="Genomic_DNA"/>
</dbReference>